<organism evidence="1">
    <name type="scientific">bioreactor metagenome</name>
    <dbReference type="NCBI Taxonomy" id="1076179"/>
    <lineage>
        <taxon>unclassified sequences</taxon>
        <taxon>metagenomes</taxon>
        <taxon>ecological metagenomes</taxon>
    </lineage>
</organism>
<accession>A0A645IBE9</accession>
<protein>
    <submittedName>
        <fullName evidence="1">Uncharacterized protein</fullName>
    </submittedName>
</protein>
<evidence type="ECO:0000313" key="1">
    <source>
        <dbReference type="EMBL" id="MPN48608.1"/>
    </source>
</evidence>
<sequence>MTDDSFASCCFKSAENSLSGVHDAVPKRLNGGIESFSKRFRPVCEEDAPGQGRIHFAHFLPDLFRREGEDRGHHLRYGPEHLPHYGADRAAAVIMFAVCVELVLAHVYVE</sequence>
<comment type="caution">
    <text evidence="1">The sequence shown here is derived from an EMBL/GenBank/DDBJ whole genome shotgun (WGS) entry which is preliminary data.</text>
</comment>
<dbReference type="AlphaFoldDB" id="A0A645IBE9"/>
<proteinExistence type="predicted"/>
<gene>
    <name evidence="1" type="ORF">SDC9_196218</name>
</gene>
<reference evidence="1" key="1">
    <citation type="submission" date="2019-08" db="EMBL/GenBank/DDBJ databases">
        <authorList>
            <person name="Kucharzyk K."/>
            <person name="Murdoch R.W."/>
            <person name="Higgins S."/>
            <person name="Loffler F."/>
        </authorList>
    </citation>
    <scope>NUCLEOTIDE SEQUENCE</scope>
</reference>
<dbReference type="EMBL" id="VSSQ01111094">
    <property type="protein sequence ID" value="MPN48608.1"/>
    <property type="molecule type" value="Genomic_DNA"/>
</dbReference>
<name>A0A645IBE9_9ZZZZ</name>